<name>A0A183UUW1_TOXCA</name>
<reference evidence="3" key="1">
    <citation type="submission" date="2016-06" db="UniProtKB">
        <authorList>
            <consortium name="WormBaseParasite"/>
        </authorList>
    </citation>
    <scope>IDENTIFICATION</scope>
</reference>
<evidence type="ECO:0000313" key="1">
    <source>
        <dbReference type="EMBL" id="VDM43602.1"/>
    </source>
</evidence>
<dbReference type="AlphaFoldDB" id="A0A183UUW1"/>
<gene>
    <name evidence="1" type="ORF">TCNE_LOCUS12281</name>
</gene>
<keyword evidence="2" id="KW-1185">Reference proteome</keyword>
<proteinExistence type="predicted"/>
<reference evidence="1 2" key="2">
    <citation type="submission" date="2018-11" db="EMBL/GenBank/DDBJ databases">
        <authorList>
            <consortium name="Pathogen Informatics"/>
        </authorList>
    </citation>
    <scope>NUCLEOTIDE SEQUENCE [LARGE SCALE GENOMIC DNA]</scope>
</reference>
<organism evidence="2 3">
    <name type="scientific">Toxocara canis</name>
    <name type="common">Canine roundworm</name>
    <dbReference type="NCBI Taxonomy" id="6265"/>
    <lineage>
        <taxon>Eukaryota</taxon>
        <taxon>Metazoa</taxon>
        <taxon>Ecdysozoa</taxon>
        <taxon>Nematoda</taxon>
        <taxon>Chromadorea</taxon>
        <taxon>Rhabditida</taxon>
        <taxon>Spirurina</taxon>
        <taxon>Ascaridomorpha</taxon>
        <taxon>Ascaridoidea</taxon>
        <taxon>Toxocaridae</taxon>
        <taxon>Toxocara</taxon>
    </lineage>
</organism>
<evidence type="ECO:0000313" key="2">
    <source>
        <dbReference type="Proteomes" id="UP000050794"/>
    </source>
</evidence>
<dbReference type="EMBL" id="UYWY01021191">
    <property type="protein sequence ID" value="VDM43602.1"/>
    <property type="molecule type" value="Genomic_DNA"/>
</dbReference>
<dbReference type="Proteomes" id="UP000050794">
    <property type="component" value="Unassembled WGS sequence"/>
</dbReference>
<sequence length="86" mass="10018">MYTSVAKWNQIIVLTENGTEEEEQCLWKIQISPNGSSIFNTTVLPAMLYARETWATTKVAEEKFAITEWGMERQMCAVTRKDRKER</sequence>
<dbReference type="WBParaSite" id="TCNE_0001228101-mRNA-1">
    <property type="protein sequence ID" value="TCNE_0001228101-mRNA-1"/>
    <property type="gene ID" value="TCNE_0001228101"/>
</dbReference>
<protein>
    <submittedName>
        <fullName evidence="1 3">Uncharacterized protein</fullName>
    </submittedName>
</protein>
<accession>A0A183UUW1</accession>
<evidence type="ECO:0000313" key="3">
    <source>
        <dbReference type="WBParaSite" id="TCNE_0001228101-mRNA-1"/>
    </source>
</evidence>